<dbReference type="EMBL" id="JAUSZI010000002">
    <property type="protein sequence ID" value="MDQ1025117.1"/>
    <property type="molecule type" value="Genomic_DNA"/>
</dbReference>
<dbReference type="Proteomes" id="UP001230328">
    <property type="component" value="Unassembled WGS sequence"/>
</dbReference>
<comment type="similarity">
    <text evidence="1">Belongs to the TPP enzyme family.</text>
</comment>
<evidence type="ECO:0000259" key="3">
    <source>
        <dbReference type="Pfam" id="PF02776"/>
    </source>
</evidence>
<evidence type="ECO:0000313" key="5">
    <source>
        <dbReference type="Proteomes" id="UP001230328"/>
    </source>
</evidence>
<gene>
    <name evidence="4" type="ORF">QF035_002699</name>
</gene>
<reference evidence="4 5" key="1">
    <citation type="submission" date="2023-07" db="EMBL/GenBank/DDBJ databases">
        <title>Comparative genomics of wheat-associated soil bacteria to identify genetic determinants of phenazine resistance.</title>
        <authorList>
            <person name="Mouncey N."/>
        </authorList>
    </citation>
    <scope>NUCLEOTIDE SEQUENCE [LARGE SCALE GENOMIC DNA]</scope>
    <source>
        <strain evidence="4 5">V2I4</strain>
    </source>
</reference>
<dbReference type="InterPro" id="IPR029061">
    <property type="entry name" value="THDP-binding"/>
</dbReference>
<feature type="domain" description="Thiamine pyrophosphate enzyme N-terminal TPP-binding" evidence="3">
    <location>
        <begin position="7"/>
        <end position="88"/>
    </location>
</feature>
<evidence type="ECO:0000256" key="2">
    <source>
        <dbReference type="SAM" id="MobiDB-lite"/>
    </source>
</evidence>
<dbReference type="SUPFAM" id="SSF52518">
    <property type="entry name" value="Thiamin diphosphate-binding fold (THDP-binding)"/>
    <property type="match status" value="1"/>
</dbReference>
<evidence type="ECO:0000313" key="4">
    <source>
        <dbReference type="EMBL" id="MDQ1025117.1"/>
    </source>
</evidence>
<comment type="caution">
    <text evidence="4">The sequence shown here is derived from an EMBL/GenBank/DDBJ whole genome shotgun (WGS) entry which is preliminary data.</text>
</comment>
<dbReference type="InterPro" id="IPR045229">
    <property type="entry name" value="TPP_enz"/>
</dbReference>
<dbReference type="Pfam" id="PF02776">
    <property type="entry name" value="TPP_enzyme_N"/>
    <property type="match status" value="1"/>
</dbReference>
<dbReference type="CDD" id="cd07035">
    <property type="entry name" value="TPP_PYR_POX_like"/>
    <property type="match status" value="1"/>
</dbReference>
<dbReference type="Gene3D" id="3.40.50.970">
    <property type="match status" value="1"/>
</dbReference>
<dbReference type="PANTHER" id="PTHR18968:SF13">
    <property type="entry name" value="ACETOLACTATE SYNTHASE CATALYTIC SUBUNIT, MITOCHONDRIAL"/>
    <property type="match status" value="1"/>
</dbReference>
<evidence type="ECO:0000256" key="1">
    <source>
        <dbReference type="ARBA" id="ARBA00007812"/>
    </source>
</evidence>
<dbReference type="InterPro" id="IPR012001">
    <property type="entry name" value="Thiamin_PyroP_enz_TPP-bd_dom"/>
</dbReference>
<feature type="region of interest" description="Disordered" evidence="2">
    <location>
        <begin position="93"/>
        <end position="114"/>
    </location>
</feature>
<dbReference type="PANTHER" id="PTHR18968">
    <property type="entry name" value="THIAMINE PYROPHOSPHATE ENZYMES"/>
    <property type="match status" value="1"/>
</dbReference>
<dbReference type="RefSeq" id="WP_307520434.1">
    <property type="nucleotide sequence ID" value="NZ_JAUSZI010000002.1"/>
</dbReference>
<accession>A0ABU0SP89</accession>
<proteinExistence type="inferred from homology"/>
<protein>
    <submittedName>
        <fullName evidence="4">Thiamine pyrophosphate-dependent acetolactate synthase large subunit-like protein</fullName>
    </submittedName>
</protein>
<name>A0ABU0SP89_9ACTN</name>
<keyword evidence="5" id="KW-1185">Reference proteome</keyword>
<sequence length="153" mass="15878">MRNGQPRVADRIISALAAWGIDHLFGVGGANIEDIYDAAQSTGGGVRAVVAKHEFSAVTMAEGYHRTSGIPGVVMATSGADAMNLVPGSCRGPRRPHPAACPDQSAAPGLEGRGAFQDSSGRVGAFDAVELFRPISSFCARADDPQDIDKLLT</sequence>
<organism evidence="4 5">
    <name type="scientific">Streptomyces umbrinus</name>
    <dbReference type="NCBI Taxonomy" id="67370"/>
    <lineage>
        <taxon>Bacteria</taxon>
        <taxon>Bacillati</taxon>
        <taxon>Actinomycetota</taxon>
        <taxon>Actinomycetes</taxon>
        <taxon>Kitasatosporales</taxon>
        <taxon>Streptomycetaceae</taxon>
        <taxon>Streptomyces</taxon>
        <taxon>Streptomyces phaeochromogenes group</taxon>
    </lineage>
</organism>